<dbReference type="InterPro" id="IPR038570">
    <property type="entry name" value="HicA_sf"/>
</dbReference>
<protein>
    <submittedName>
        <fullName evidence="8">YcfA-like protein</fullName>
    </submittedName>
</protein>
<evidence type="ECO:0000256" key="6">
    <source>
        <dbReference type="ARBA" id="ARBA00022884"/>
    </source>
</evidence>
<dbReference type="PANTHER" id="PTHR34873:SF3">
    <property type="entry name" value="ADDICTION MODULE TOXIN, HICA FAMILY"/>
    <property type="match status" value="1"/>
</dbReference>
<gene>
    <name evidence="8" type="ORF">ASN18_0063</name>
</gene>
<dbReference type="Pfam" id="PF07927">
    <property type="entry name" value="HicA_toxin"/>
    <property type="match status" value="1"/>
</dbReference>
<keyword evidence="5" id="KW-0378">Hydrolase</keyword>
<dbReference type="RefSeq" id="WP_085050599.1">
    <property type="nucleotide sequence ID" value="NZ_LNQR01000001.1"/>
</dbReference>
<proteinExistence type="inferred from homology"/>
<dbReference type="SUPFAM" id="SSF54786">
    <property type="entry name" value="YcfA/nrd intein domain"/>
    <property type="match status" value="1"/>
</dbReference>
<keyword evidence="3" id="KW-0540">Nuclease</keyword>
<name>A0ABR5SJX9_9BACT</name>
<sequence>MSEKLPRVTAADIIKILEMVGFVFSRQSGSHKIFKNKEGRRTTVPYHSGKILNPKTLSSILRDADLTVEKFKDLLR</sequence>
<dbReference type="PANTHER" id="PTHR34873">
    <property type="entry name" value="SSR1766 PROTEIN"/>
    <property type="match status" value="1"/>
</dbReference>
<comment type="caution">
    <text evidence="8">The sequence shown here is derived from an EMBL/GenBank/DDBJ whole genome shotgun (WGS) entry which is preliminary data.</text>
</comment>
<keyword evidence="7" id="KW-0346">Stress response</keyword>
<keyword evidence="9" id="KW-1185">Reference proteome</keyword>
<evidence type="ECO:0000256" key="4">
    <source>
        <dbReference type="ARBA" id="ARBA00022759"/>
    </source>
</evidence>
<evidence type="ECO:0000256" key="1">
    <source>
        <dbReference type="ARBA" id="ARBA00006620"/>
    </source>
</evidence>
<evidence type="ECO:0000256" key="5">
    <source>
        <dbReference type="ARBA" id="ARBA00022801"/>
    </source>
</evidence>
<evidence type="ECO:0000256" key="2">
    <source>
        <dbReference type="ARBA" id="ARBA00022649"/>
    </source>
</evidence>
<evidence type="ECO:0000256" key="3">
    <source>
        <dbReference type="ARBA" id="ARBA00022722"/>
    </source>
</evidence>
<comment type="similarity">
    <text evidence="1">Belongs to the HicA mRNA interferase family.</text>
</comment>
<dbReference type="Proteomes" id="UP000060487">
    <property type="component" value="Unassembled WGS sequence"/>
</dbReference>
<keyword evidence="6" id="KW-0694">RNA-binding</keyword>
<keyword evidence="2" id="KW-1277">Toxin-antitoxin system</keyword>
<organism evidence="8 9">
    <name type="scientific">Candidatus Magnetominusculus xianensis</name>
    <dbReference type="NCBI Taxonomy" id="1748249"/>
    <lineage>
        <taxon>Bacteria</taxon>
        <taxon>Pseudomonadati</taxon>
        <taxon>Nitrospirota</taxon>
        <taxon>Nitrospiria</taxon>
        <taxon>Nitrospirales</taxon>
        <taxon>Nitrospiraceae</taxon>
        <taxon>Candidatus Magnetominusculus</taxon>
    </lineage>
</organism>
<evidence type="ECO:0000256" key="7">
    <source>
        <dbReference type="ARBA" id="ARBA00023016"/>
    </source>
</evidence>
<keyword evidence="4" id="KW-0255">Endonuclease</keyword>
<dbReference type="EMBL" id="LNQR01000001">
    <property type="protein sequence ID" value="KWT95135.1"/>
    <property type="molecule type" value="Genomic_DNA"/>
</dbReference>
<evidence type="ECO:0000313" key="8">
    <source>
        <dbReference type="EMBL" id="KWT95135.1"/>
    </source>
</evidence>
<accession>A0ABR5SJX9</accession>
<reference evidence="8 9" key="1">
    <citation type="submission" date="2015-11" db="EMBL/GenBank/DDBJ databases">
        <authorList>
            <person name="Lin W."/>
        </authorList>
    </citation>
    <scope>NUCLEOTIDE SEQUENCE [LARGE SCALE GENOMIC DNA]</scope>
    <source>
        <strain evidence="8 9">HCH-1</strain>
    </source>
</reference>
<dbReference type="InterPro" id="IPR012933">
    <property type="entry name" value="HicA_mRNA_interferase"/>
</dbReference>
<evidence type="ECO:0000313" key="9">
    <source>
        <dbReference type="Proteomes" id="UP000060487"/>
    </source>
</evidence>
<dbReference type="Gene3D" id="3.30.920.30">
    <property type="entry name" value="Hypothetical protein"/>
    <property type="match status" value="1"/>
</dbReference>